<dbReference type="GO" id="GO:0004422">
    <property type="term" value="F:hypoxanthine phosphoribosyltransferase activity"/>
    <property type="evidence" value="ECO:0007669"/>
    <property type="project" value="InterPro"/>
</dbReference>
<dbReference type="InterPro" id="IPR000836">
    <property type="entry name" value="PRTase_dom"/>
</dbReference>
<dbReference type="InterPro" id="IPR050408">
    <property type="entry name" value="HGPRT"/>
</dbReference>
<dbReference type="InterPro" id="IPR005904">
    <property type="entry name" value="Hxn_phspho_trans"/>
</dbReference>
<keyword evidence="8 16" id="KW-0328">Glycosyltransferase</keyword>
<evidence type="ECO:0000256" key="14">
    <source>
        <dbReference type="ARBA" id="ARBA00048811"/>
    </source>
</evidence>
<comment type="similarity">
    <text evidence="6 16">Belongs to the purine/pyrimidine phosphoribosyltransferase family.</text>
</comment>
<dbReference type="FunFam" id="3.40.50.2020:FF:000006">
    <property type="entry name" value="Hypoxanthine phosphoribosyltransferase"/>
    <property type="match status" value="1"/>
</dbReference>
<dbReference type="CDD" id="cd06223">
    <property type="entry name" value="PRTases_typeI"/>
    <property type="match status" value="1"/>
</dbReference>
<evidence type="ECO:0000313" key="18">
    <source>
        <dbReference type="EMBL" id="PCS20645.1"/>
    </source>
</evidence>
<reference evidence="18 19" key="1">
    <citation type="submission" date="2014-12" db="EMBL/GenBank/DDBJ databases">
        <title>Draft genome sequences of 10 type strains of Lactococcus.</title>
        <authorList>
            <person name="Sun Z."/>
            <person name="Zhong Z."/>
            <person name="Liu W."/>
            <person name="Zhang W."/>
            <person name="Zhang H."/>
        </authorList>
    </citation>
    <scope>NUCLEOTIDE SEQUENCE [LARGE SCALE GENOMIC DNA]</scope>
    <source>
        <strain evidence="18 19">DSM 21502</strain>
    </source>
</reference>
<proteinExistence type="inferred from homology"/>
<evidence type="ECO:0000256" key="9">
    <source>
        <dbReference type="ARBA" id="ARBA00022679"/>
    </source>
</evidence>
<dbReference type="PANTHER" id="PTHR43340:SF1">
    <property type="entry name" value="HYPOXANTHINE PHOSPHORIBOSYLTRANSFERASE"/>
    <property type="match status" value="1"/>
</dbReference>
<dbReference type="PANTHER" id="PTHR43340">
    <property type="entry name" value="HYPOXANTHINE-GUANINE PHOSPHORIBOSYLTRANSFERASE"/>
    <property type="match status" value="1"/>
</dbReference>
<dbReference type="NCBIfam" id="TIGR01203">
    <property type="entry name" value="HGPRTase"/>
    <property type="match status" value="1"/>
</dbReference>
<dbReference type="Pfam" id="PF00156">
    <property type="entry name" value="Pribosyltran"/>
    <property type="match status" value="1"/>
</dbReference>
<dbReference type="GO" id="GO:0000166">
    <property type="term" value="F:nucleotide binding"/>
    <property type="evidence" value="ECO:0007669"/>
    <property type="project" value="UniProtKB-KW"/>
</dbReference>
<evidence type="ECO:0000256" key="6">
    <source>
        <dbReference type="ARBA" id="ARBA00008391"/>
    </source>
</evidence>
<organism evidence="18 19">
    <name type="scientific">Lactococcus cremoris subsp. tructae</name>
    <dbReference type="NCBI Taxonomy" id="542833"/>
    <lineage>
        <taxon>Bacteria</taxon>
        <taxon>Bacillati</taxon>
        <taxon>Bacillota</taxon>
        <taxon>Bacilli</taxon>
        <taxon>Lactobacillales</taxon>
        <taxon>Streptococcaceae</taxon>
        <taxon>Lactococcus</taxon>
    </lineage>
</organism>
<evidence type="ECO:0000256" key="12">
    <source>
        <dbReference type="ARBA" id="ARBA00022741"/>
    </source>
</evidence>
<protein>
    <recommendedName>
        <fullName evidence="16">Hypoxanthine phosphoribosyltransferase</fullName>
        <ecNumber evidence="16">2.4.2.8</ecNumber>
    </recommendedName>
</protein>
<dbReference type="GO" id="GO:0032263">
    <property type="term" value="P:GMP salvage"/>
    <property type="evidence" value="ECO:0007669"/>
    <property type="project" value="UniProtKB-UniPathway"/>
</dbReference>
<evidence type="ECO:0000256" key="4">
    <source>
        <dbReference type="ARBA" id="ARBA00004669"/>
    </source>
</evidence>
<dbReference type="GO" id="GO:0005829">
    <property type="term" value="C:cytosol"/>
    <property type="evidence" value="ECO:0007669"/>
    <property type="project" value="TreeGrafter"/>
</dbReference>
<dbReference type="GO" id="GO:0006178">
    <property type="term" value="P:guanine salvage"/>
    <property type="evidence" value="ECO:0007669"/>
    <property type="project" value="TreeGrafter"/>
</dbReference>
<dbReference type="EC" id="2.4.2.8" evidence="16"/>
<dbReference type="InterPro" id="IPR029057">
    <property type="entry name" value="PRTase-like"/>
</dbReference>
<dbReference type="GO" id="GO:0006166">
    <property type="term" value="P:purine ribonucleoside salvage"/>
    <property type="evidence" value="ECO:0007669"/>
    <property type="project" value="UniProtKB-KW"/>
</dbReference>
<keyword evidence="10 16" id="KW-0479">Metal-binding</keyword>
<evidence type="ECO:0000259" key="17">
    <source>
        <dbReference type="Pfam" id="PF00156"/>
    </source>
</evidence>
<comment type="catalytic activity">
    <reaction evidence="15">
        <text>IMP + diphosphate = hypoxanthine + 5-phospho-alpha-D-ribose 1-diphosphate</text>
        <dbReference type="Rhea" id="RHEA:17973"/>
        <dbReference type="ChEBI" id="CHEBI:17368"/>
        <dbReference type="ChEBI" id="CHEBI:33019"/>
        <dbReference type="ChEBI" id="CHEBI:58017"/>
        <dbReference type="ChEBI" id="CHEBI:58053"/>
        <dbReference type="EC" id="2.4.2.8"/>
    </reaction>
    <physiologicalReaction direction="right-to-left" evidence="15">
        <dbReference type="Rhea" id="RHEA:17975"/>
    </physiologicalReaction>
</comment>
<comment type="pathway">
    <text evidence="5">Purine metabolism; GMP biosynthesis via salvage pathway; GMP from guanine: step 1/1.</text>
</comment>
<evidence type="ECO:0000313" key="19">
    <source>
        <dbReference type="Proteomes" id="UP000218711"/>
    </source>
</evidence>
<dbReference type="EMBL" id="JXKC01000001">
    <property type="protein sequence ID" value="PCS20645.1"/>
    <property type="molecule type" value="Genomic_DNA"/>
</dbReference>
<keyword evidence="9 16" id="KW-0808">Transferase</keyword>
<keyword evidence="13 16" id="KW-0460">Magnesium</keyword>
<comment type="pathway">
    <text evidence="4 16">Purine metabolism; IMP biosynthesis via salvage pathway; IMP from hypoxanthine: step 1/1.</text>
</comment>
<dbReference type="AlphaFoldDB" id="A0A2A5SXM2"/>
<comment type="subcellular location">
    <subcellularLocation>
        <location evidence="3 16">Cytoplasm</location>
    </subcellularLocation>
</comment>
<dbReference type="UniPathway" id="UPA00909">
    <property type="reaction ID" value="UER00887"/>
</dbReference>
<accession>A0A2A5SXM2</accession>
<keyword evidence="11 16" id="KW-0660">Purine salvage</keyword>
<comment type="catalytic activity">
    <reaction evidence="14">
        <text>GMP + diphosphate = guanine + 5-phospho-alpha-D-ribose 1-diphosphate</text>
        <dbReference type="Rhea" id="RHEA:25424"/>
        <dbReference type="ChEBI" id="CHEBI:16235"/>
        <dbReference type="ChEBI" id="CHEBI:33019"/>
        <dbReference type="ChEBI" id="CHEBI:58017"/>
        <dbReference type="ChEBI" id="CHEBI:58115"/>
        <dbReference type="EC" id="2.4.2.8"/>
    </reaction>
    <physiologicalReaction direction="right-to-left" evidence="14">
        <dbReference type="Rhea" id="RHEA:25426"/>
    </physiologicalReaction>
</comment>
<dbReference type="UniPathway" id="UPA00591">
    <property type="reaction ID" value="UER00648"/>
</dbReference>
<dbReference type="Gene3D" id="3.40.50.2020">
    <property type="match status" value="1"/>
</dbReference>
<keyword evidence="12 16" id="KW-0547">Nucleotide-binding</keyword>
<dbReference type="SUPFAM" id="SSF53271">
    <property type="entry name" value="PRTase-like"/>
    <property type="match status" value="1"/>
</dbReference>
<evidence type="ECO:0000256" key="16">
    <source>
        <dbReference type="RuleBase" id="RU364099"/>
    </source>
</evidence>
<gene>
    <name evidence="18" type="ORF">RU92_GL000293</name>
</gene>
<dbReference type="GO" id="GO:0046100">
    <property type="term" value="P:hypoxanthine metabolic process"/>
    <property type="evidence" value="ECO:0007669"/>
    <property type="project" value="TreeGrafter"/>
</dbReference>
<dbReference type="GO" id="GO:0032264">
    <property type="term" value="P:IMP salvage"/>
    <property type="evidence" value="ECO:0007669"/>
    <property type="project" value="UniProtKB-UniPathway"/>
</dbReference>
<comment type="caution">
    <text evidence="18">The sequence shown here is derived from an EMBL/GenBank/DDBJ whole genome shotgun (WGS) entry which is preliminary data.</text>
</comment>
<keyword evidence="7 16" id="KW-0963">Cytoplasm</keyword>
<name>A0A2A5SXM2_LACLC</name>
<evidence type="ECO:0000256" key="15">
    <source>
        <dbReference type="ARBA" id="ARBA00049402"/>
    </source>
</evidence>
<evidence type="ECO:0000256" key="13">
    <source>
        <dbReference type="ARBA" id="ARBA00022842"/>
    </source>
</evidence>
<evidence type="ECO:0000256" key="8">
    <source>
        <dbReference type="ARBA" id="ARBA00022676"/>
    </source>
</evidence>
<evidence type="ECO:0000256" key="5">
    <source>
        <dbReference type="ARBA" id="ARBA00004676"/>
    </source>
</evidence>
<dbReference type="GO" id="GO:0052657">
    <property type="term" value="F:guanine phosphoribosyltransferase activity"/>
    <property type="evidence" value="ECO:0007669"/>
    <property type="project" value="UniProtKB-ARBA"/>
</dbReference>
<comment type="function">
    <text evidence="2">Purine salvage pathway enzyme that catalyzes the transfer of the ribosyl-5-phosphate group from 5-phospho-alpha-D-ribose 1-diphosphate (PRPP) to the N9 position of the 6-oxopurines hypoxanthine and guanine to form the corresponding ribonucleotides IMP (inosine 5'-monophosphate) and GMP (guanosine 5'-monophosphate), with the release of PPi.</text>
</comment>
<feature type="domain" description="Phosphoribosyltransferase" evidence="17">
    <location>
        <begin position="20"/>
        <end position="166"/>
    </location>
</feature>
<evidence type="ECO:0000256" key="3">
    <source>
        <dbReference type="ARBA" id="ARBA00004496"/>
    </source>
</evidence>
<evidence type="ECO:0000256" key="2">
    <source>
        <dbReference type="ARBA" id="ARBA00002049"/>
    </source>
</evidence>
<dbReference type="GO" id="GO:0000287">
    <property type="term" value="F:magnesium ion binding"/>
    <property type="evidence" value="ECO:0007669"/>
    <property type="project" value="TreeGrafter"/>
</dbReference>
<dbReference type="Proteomes" id="UP000218711">
    <property type="component" value="Unassembled WGS sequence"/>
</dbReference>
<evidence type="ECO:0000256" key="7">
    <source>
        <dbReference type="ARBA" id="ARBA00022490"/>
    </source>
</evidence>
<evidence type="ECO:0000256" key="1">
    <source>
        <dbReference type="ARBA" id="ARBA00001946"/>
    </source>
</evidence>
<evidence type="ECO:0000256" key="11">
    <source>
        <dbReference type="ARBA" id="ARBA00022726"/>
    </source>
</evidence>
<evidence type="ECO:0000256" key="10">
    <source>
        <dbReference type="ARBA" id="ARBA00022723"/>
    </source>
</evidence>
<sequence>MKKLERKMHPHLKEVLFTREQIAERVKELAEVVSRDYEGKNPLVVGILKGSIMFTVDLLKELSIDAEVDFMDVTSYGYGISSSGEVRILKDLSTVAHGRDILIVEDIIDTGNTLLYLKKLLTGRQAKSVKIISLLDKPSGRKVDIDADYVGFEVPDAFIVGYGIDYAERYRQLPYIGIFNEEFLIKE</sequence>
<comment type="cofactor">
    <cofactor evidence="1 16">
        <name>Mg(2+)</name>
        <dbReference type="ChEBI" id="CHEBI:18420"/>
    </cofactor>
</comment>